<protein>
    <submittedName>
        <fullName evidence="1">Uncharacterized protein</fullName>
    </submittedName>
</protein>
<dbReference type="EMBL" id="ML975347">
    <property type="protein sequence ID" value="KAF1832083.1"/>
    <property type="molecule type" value="Genomic_DNA"/>
</dbReference>
<sequence>MHACAQSDGRMFCLQIHWTAINYLPILILRYLGPRRNSDEFRNSLVLRRCNRRRTQGSVTMAPTTRQHLLLARALPCFPPLKSNSPLQKSGISVDCCDTGAGRSGAVENAHTEHGYLKDSIPERVDTSPRHDSTRHGVNPWDVEYRPTILSYSVTFQRHKVPHLQIPWPRPGQP</sequence>
<gene>
    <name evidence="1" type="ORF">BDW02DRAFT_22641</name>
</gene>
<dbReference type="Proteomes" id="UP000800040">
    <property type="component" value="Unassembled WGS sequence"/>
</dbReference>
<evidence type="ECO:0000313" key="1">
    <source>
        <dbReference type="EMBL" id="KAF1832083.1"/>
    </source>
</evidence>
<keyword evidence="2" id="KW-1185">Reference proteome</keyword>
<dbReference type="AlphaFoldDB" id="A0A6A5KFJ6"/>
<proteinExistence type="predicted"/>
<evidence type="ECO:0000313" key="2">
    <source>
        <dbReference type="Proteomes" id="UP000800040"/>
    </source>
</evidence>
<name>A0A6A5KFJ6_9PLEO</name>
<accession>A0A6A5KFJ6</accession>
<organism evidence="1 2">
    <name type="scientific">Decorospora gaudefroyi</name>
    <dbReference type="NCBI Taxonomy" id="184978"/>
    <lineage>
        <taxon>Eukaryota</taxon>
        <taxon>Fungi</taxon>
        <taxon>Dikarya</taxon>
        <taxon>Ascomycota</taxon>
        <taxon>Pezizomycotina</taxon>
        <taxon>Dothideomycetes</taxon>
        <taxon>Pleosporomycetidae</taxon>
        <taxon>Pleosporales</taxon>
        <taxon>Pleosporineae</taxon>
        <taxon>Pleosporaceae</taxon>
        <taxon>Decorospora</taxon>
    </lineage>
</organism>
<reference evidence="1" key="1">
    <citation type="submission" date="2020-01" db="EMBL/GenBank/DDBJ databases">
        <authorList>
            <consortium name="DOE Joint Genome Institute"/>
            <person name="Haridas S."/>
            <person name="Albert R."/>
            <person name="Binder M."/>
            <person name="Bloem J."/>
            <person name="Labutti K."/>
            <person name="Salamov A."/>
            <person name="Andreopoulos B."/>
            <person name="Baker S.E."/>
            <person name="Barry K."/>
            <person name="Bills G."/>
            <person name="Bluhm B.H."/>
            <person name="Cannon C."/>
            <person name="Castanera R."/>
            <person name="Culley D.E."/>
            <person name="Daum C."/>
            <person name="Ezra D."/>
            <person name="Gonzalez J.B."/>
            <person name="Henrissat B."/>
            <person name="Kuo A."/>
            <person name="Liang C."/>
            <person name="Lipzen A."/>
            <person name="Lutzoni F."/>
            <person name="Magnuson J."/>
            <person name="Mondo S."/>
            <person name="Nolan M."/>
            <person name="Ohm R."/>
            <person name="Pangilinan J."/>
            <person name="Park H.-J."/>
            <person name="Ramirez L."/>
            <person name="Alfaro M."/>
            <person name="Sun H."/>
            <person name="Tritt A."/>
            <person name="Yoshinaga Y."/>
            <person name="Zwiers L.-H."/>
            <person name="Turgeon B.G."/>
            <person name="Goodwin S.B."/>
            <person name="Spatafora J.W."/>
            <person name="Crous P.W."/>
            <person name="Grigoriev I.V."/>
        </authorList>
    </citation>
    <scope>NUCLEOTIDE SEQUENCE</scope>
    <source>
        <strain evidence="1">P77</strain>
    </source>
</reference>